<dbReference type="Pfam" id="PF01557">
    <property type="entry name" value="FAA_hydrolase"/>
    <property type="match status" value="1"/>
</dbReference>
<evidence type="ECO:0000313" key="4">
    <source>
        <dbReference type="Proteomes" id="UP000006281"/>
    </source>
</evidence>
<evidence type="ECO:0000313" key="3">
    <source>
        <dbReference type="EMBL" id="CCH29575.1"/>
    </source>
</evidence>
<dbReference type="GO" id="GO:0046872">
    <property type="term" value="F:metal ion binding"/>
    <property type="evidence" value="ECO:0007669"/>
    <property type="project" value="UniProtKB-KW"/>
</dbReference>
<feature type="domain" description="Fumarylacetoacetase-like C-terminal" evidence="2">
    <location>
        <begin position="3"/>
        <end position="83"/>
    </location>
</feature>
<dbReference type="Proteomes" id="UP000006281">
    <property type="component" value="Chromosome"/>
</dbReference>
<organism evidence="3 4">
    <name type="scientific">Saccharothrix espanaensis (strain ATCC 51144 / DSM 44229 / JCM 9112 / NBRC 15066 / NRRL 15764)</name>
    <dbReference type="NCBI Taxonomy" id="1179773"/>
    <lineage>
        <taxon>Bacteria</taxon>
        <taxon>Bacillati</taxon>
        <taxon>Actinomycetota</taxon>
        <taxon>Actinomycetes</taxon>
        <taxon>Pseudonocardiales</taxon>
        <taxon>Pseudonocardiaceae</taxon>
        <taxon>Saccharothrix</taxon>
    </lineage>
</organism>
<proteinExistence type="predicted"/>
<accession>K0JQG5</accession>
<keyword evidence="4" id="KW-1185">Reference proteome</keyword>
<dbReference type="Gene3D" id="3.90.850.10">
    <property type="entry name" value="Fumarylacetoacetase-like, C-terminal domain"/>
    <property type="match status" value="1"/>
</dbReference>
<dbReference type="SUPFAM" id="SSF56529">
    <property type="entry name" value="FAH"/>
    <property type="match status" value="1"/>
</dbReference>
<dbReference type="PANTHER" id="PTHR11820:SF7">
    <property type="entry name" value="ACYLPYRUVASE FAHD1, MITOCHONDRIAL"/>
    <property type="match status" value="1"/>
</dbReference>
<protein>
    <recommendedName>
        <fullName evidence="2">Fumarylacetoacetase-like C-terminal domain-containing protein</fullName>
    </recommendedName>
</protein>
<gene>
    <name evidence="3" type="ordered locus">BN6_22540</name>
</gene>
<reference evidence="3 4" key="1">
    <citation type="journal article" date="2012" name="BMC Genomics">
        <title>Complete genome sequence of Saccharothrix espanaensis DSM 44229T and comparison to the other completely sequenced Pseudonocardiaceae.</title>
        <authorList>
            <person name="Strobel T."/>
            <person name="Al-Dilaimi A."/>
            <person name="Blom J."/>
            <person name="Gessner A."/>
            <person name="Kalinowski J."/>
            <person name="Luzhetska M."/>
            <person name="Puhler A."/>
            <person name="Szczepanowski R."/>
            <person name="Bechthold A."/>
            <person name="Ruckert C."/>
        </authorList>
    </citation>
    <scope>NUCLEOTIDE SEQUENCE [LARGE SCALE GENOMIC DNA]</scope>
    <source>
        <strain evidence="4">ATCC 51144 / DSM 44229 / JCM 9112 / NBRC 15066 / NRRL 15764</strain>
    </source>
</reference>
<dbReference type="PANTHER" id="PTHR11820">
    <property type="entry name" value="ACYLPYRUVASE"/>
    <property type="match status" value="1"/>
</dbReference>
<dbReference type="InterPro" id="IPR011234">
    <property type="entry name" value="Fumarylacetoacetase-like_C"/>
</dbReference>
<dbReference type="HOGENOM" id="CLU_028458_6_0_11"/>
<dbReference type="PATRIC" id="fig|1179773.3.peg.2247"/>
<dbReference type="STRING" id="1179773.BN6_22540"/>
<dbReference type="KEGG" id="sesp:BN6_22540"/>
<evidence type="ECO:0000256" key="1">
    <source>
        <dbReference type="ARBA" id="ARBA00022723"/>
    </source>
</evidence>
<dbReference type="AlphaFoldDB" id="K0JQG5"/>
<dbReference type="EMBL" id="HE804045">
    <property type="protein sequence ID" value="CCH29575.1"/>
    <property type="molecule type" value="Genomic_DNA"/>
</dbReference>
<name>K0JQG5_SACES</name>
<evidence type="ECO:0000259" key="2">
    <source>
        <dbReference type="Pfam" id="PF01557"/>
    </source>
</evidence>
<dbReference type="InterPro" id="IPR036663">
    <property type="entry name" value="Fumarylacetoacetase_C_sf"/>
</dbReference>
<dbReference type="eggNOG" id="COG0179">
    <property type="taxonomic scope" value="Bacteria"/>
</dbReference>
<dbReference type="GO" id="GO:0018773">
    <property type="term" value="F:acetylpyruvate hydrolase activity"/>
    <property type="evidence" value="ECO:0007669"/>
    <property type="project" value="TreeGrafter"/>
</dbReference>
<keyword evidence="1" id="KW-0479">Metal-binding</keyword>
<sequence>MRDAGDVAGAVLRLSVNGEARRQTPIGLMIWNAAEIIAHLSADYRLRPGDLVFTGTPAGVGAIEPADVVRVDVDGLEPLSATITESGSRETD</sequence>